<sequence length="187" mass="20793">MSGRTYGFIRQAKEAQRRKEEAKIVGTFCEFVQNPPSGIFHDEKCLPYPKLAILGAFVNSIANSESRAEIKASSIVVLALAHYQEGVGESFTMPHITEADLNDAAAINSKFDASQFDPKKLVVLTEKARDDAHFIADCCRFAAEKNPHVLPFHKKFWLRFRQQGIHSPFHDGYIEVSSTPPLAAGLS</sequence>
<dbReference type="AlphaFoldDB" id="A0A916TUC2"/>
<organism evidence="1 2">
    <name type="scientific">Novosphingobium endophyticum</name>
    <dbReference type="NCBI Taxonomy" id="1955250"/>
    <lineage>
        <taxon>Bacteria</taxon>
        <taxon>Pseudomonadati</taxon>
        <taxon>Pseudomonadota</taxon>
        <taxon>Alphaproteobacteria</taxon>
        <taxon>Sphingomonadales</taxon>
        <taxon>Sphingomonadaceae</taxon>
        <taxon>Novosphingobium</taxon>
    </lineage>
</organism>
<dbReference type="EMBL" id="BMHK01000027">
    <property type="protein sequence ID" value="GGC10393.1"/>
    <property type="molecule type" value="Genomic_DNA"/>
</dbReference>
<evidence type="ECO:0000313" key="2">
    <source>
        <dbReference type="Proteomes" id="UP000608154"/>
    </source>
</evidence>
<accession>A0A916TUC2</accession>
<dbReference type="RefSeq" id="WP_188772509.1">
    <property type="nucleotide sequence ID" value="NZ_BMHK01000027.1"/>
</dbReference>
<proteinExistence type="predicted"/>
<gene>
    <name evidence="1" type="ORF">GCM10011494_31350</name>
</gene>
<comment type="caution">
    <text evidence="1">The sequence shown here is derived from an EMBL/GenBank/DDBJ whole genome shotgun (WGS) entry which is preliminary data.</text>
</comment>
<reference evidence="1" key="1">
    <citation type="journal article" date="2014" name="Int. J. Syst. Evol. Microbiol.">
        <title>Complete genome sequence of Corynebacterium casei LMG S-19264T (=DSM 44701T), isolated from a smear-ripened cheese.</title>
        <authorList>
            <consortium name="US DOE Joint Genome Institute (JGI-PGF)"/>
            <person name="Walter F."/>
            <person name="Albersmeier A."/>
            <person name="Kalinowski J."/>
            <person name="Ruckert C."/>
        </authorList>
    </citation>
    <scope>NUCLEOTIDE SEQUENCE</scope>
    <source>
        <strain evidence="1">CGMCC 1.15095</strain>
    </source>
</reference>
<name>A0A916TUC2_9SPHN</name>
<keyword evidence="2" id="KW-1185">Reference proteome</keyword>
<evidence type="ECO:0000313" key="1">
    <source>
        <dbReference type="EMBL" id="GGC10393.1"/>
    </source>
</evidence>
<reference evidence="1" key="2">
    <citation type="submission" date="2020-09" db="EMBL/GenBank/DDBJ databases">
        <authorList>
            <person name="Sun Q."/>
            <person name="Zhou Y."/>
        </authorList>
    </citation>
    <scope>NUCLEOTIDE SEQUENCE</scope>
    <source>
        <strain evidence="1">CGMCC 1.15095</strain>
    </source>
</reference>
<dbReference type="Proteomes" id="UP000608154">
    <property type="component" value="Unassembled WGS sequence"/>
</dbReference>
<protein>
    <submittedName>
        <fullName evidence="1">Uncharacterized protein</fullName>
    </submittedName>
</protein>